<comment type="caution">
    <text evidence="7">The sequence shown here is derived from an EMBL/GenBank/DDBJ whole genome shotgun (WGS) entry which is preliminary data.</text>
</comment>
<comment type="catalytic activity">
    <reaction evidence="1">
        <text>(4aS,6R)-4a-hydroxy-L-erythro-5,6,7,8-tetrahydrobiopterin = (6R)-L-erythro-6,7-dihydrobiopterin + H2O</text>
        <dbReference type="Rhea" id="RHEA:11920"/>
        <dbReference type="ChEBI" id="CHEBI:15377"/>
        <dbReference type="ChEBI" id="CHEBI:15642"/>
        <dbReference type="ChEBI" id="CHEBI:43120"/>
        <dbReference type="EC" id="4.2.1.96"/>
    </reaction>
</comment>
<dbReference type="SUPFAM" id="SSF55248">
    <property type="entry name" value="PCD-like"/>
    <property type="match status" value="1"/>
</dbReference>
<evidence type="ECO:0000256" key="2">
    <source>
        <dbReference type="ARBA" id="ARBA00006472"/>
    </source>
</evidence>
<feature type="region of interest" description="Disordered" evidence="6">
    <location>
        <begin position="1"/>
        <end position="22"/>
    </location>
</feature>
<evidence type="ECO:0000313" key="7">
    <source>
        <dbReference type="EMBL" id="KAL1304230.1"/>
    </source>
</evidence>
<evidence type="ECO:0000313" key="8">
    <source>
        <dbReference type="Proteomes" id="UP001562354"/>
    </source>
</evidence>
<keyword evidence="8" id="KW-1185">Reference proteome</keyword>
<evidence type="ECO:0000256" key="6">
    <source>
        <dbReference type="SAM" id="MobiDB-lite"/>
    </source>
</evidence>
<dbReference type="RefSeq" id="XP_069200505.1">
    <property type="nucleotide sequence ID" value="XM_069348562.1"/>
</dbReference>
<reference evidence="7 8" key="1">
    <citation type="submission" date="2024-07" db="EMBL/GenBank/DDBJ databases">
        <title>Draft sequence of the Neodothiora populina.</title>
        <authorList>
            <person name="Drown D.D."/>
            <person name="Schuette U.S."/>
            <person name="Buechlein A.B."/>
            <person name="Rusch D.R."/>
            <person name="Winton L.W."/>
            <person name="Adams G.A."/>
        </authorList>
    </citation>
    <scope>NUCLEOTIDE SEQUENCE [LARGE SCALE GENOMIC DNA]</scope>
    <source>
        <strain evidence="7 8">CPC 39397</strain>
    </source>
</reference>
<evidence type="ECO:0000256" key="3">
    <source>
        <dbReference type="ARBA" id="ARBA00013252"/>
    </source>
</evidence>
<dbReference type="Pfam" id="PF01329">
    <property type="entry name" value="Pterin_4a"/>
    <property type="match status" value="1"/>
</dbReference>
<dbReference type="EC" id="4.2.1.96" evidence="3"/>
<evidence type="ECO:0000256" key="1">
    <source>
        <dbReference type="ARBA" id="ARBA00001554"/>
    </source>
</evidence>
<dbReference type="CDD" id="cd00488">
    <property type="entry name" value="PCD_DCoH"/>
    <property type="match status" value="1"/>
</dbReference>
<dbReference type="EMBL" id="JBFMKM010000009">
    <property type="protein sequence ID" value="KAL1304230.1"/>
    <property type="molecule type" value="Genomic_DNA"/>
</dbReference>
<name>A0ABR3PDJ7_9PEZI</name>
<keyword evidence="4" id="KW-0456">Lyase</keyword>
<dbReference type="PANTHER" id="PTHR12599">
    <property type="entry name" value="PTERIN-4-ALPHA-CARBINOLAMINE DEHYDRATASE"/>
    <property type="match status" value="1"/>
</dbReference>
<dbReference type="GeneID" id="95974353"/>
<proteinExistence type="inferred from homology"/>
<accession>A0ABR3PDJ7</accession>
<dbReference type="InterPro" id="IPR001533">
    <property type="entry name" value="Pterin_deHydtase"/>
</dbReference>
<dbReference type="PANTHER" id="PTHR12599:SF0">
    <property type="entry name" value="PTERIN-4-ALPHA-CARBINOLAMINE DEHYDRATASE"/>
    <property type="match status" value="1"/>
</dbReference>
<evidence type="ECO:0000256" key="4">
    <source>
        <dbReference type="ARBA" id="ARBA00023239"/>
    </source>
</evidence>
<evidence type="ECO:0000256" key="5">
    <source>
        <dbReference type="ARBA" id="ARBA00030497"/>
    </source>
</evidence>
<organism evidence="7 8">
    <name type="scientific">Neodothiora populina</name>
    <dbReference type="NCBI Taxonomy" id="2781224"/>
    <lineage>
        <taxon>Eukaryota</taxon>
        <taxon>Fungi</taxon>
        <taxon>Dikarya</taxon>
        <taxon>Ascomycota</taxon>
        <taxon>Pezizomycotina</taxon>
        <taxon>Dothideomycetes</taxon>
        <taxon>Dothideomycetidae</taxon>
        <taxon>Dothideales</taxon>
        <taxon>Dothioraceae</taxon>
        <taxon>Neodothiora</taxon>
    </lineage>
</organism>
<dbReference type="InterPro" id="IPR036428">
    <property type="entry name" value="PCD_sf"/>
</dbReference>
<gene>
    <name evidence="7" type="ORF">AAFC00_000650</name>
</gene>
<dbReference type="Gene3D" id="3.30.1360.20">
    <property type="entry name" value="Transcriptional coactivator/pterin dehydratase"/>
    <property type="match status" value="1"/>
</dbReference>
<protein>
    <recommendedName>
        <fullName evidence="3">4a-hydroxytetrahydrobiopterin dehydratase</fullName>
        <ecNumber evidence="3">4.2.1.96</ecNumber>
    </recommendedName>
    <alternativeName>
        <fullName evidence="5">4-alpha-hydroxy-tetrahydropterin dehydratase</fullName>
    </alternativeName>
</protein>
<comment type="similarity">
    <text evidence="2">Belongs to the pterin-4-alpha-carbinolamine dehydratase family.</text>
</comment>
<sequence>MSTSTAAATSQPLEIQPSEGENRVHLENAVAQLIPKKQSDAAVDGEKAAAAAAAAEGGEGGEAGAASWELVDEGRGLQRTFRFRTFGATWDFMTQIATQCKKTRHHPEWSNVYNKTTIKWTTHRPLGLSSKDTEMARFCDEVARERGEVF</sequence>
<dbReference type="Proteomes" id="UP001562354">
    <property type="component" value="Unassembled WGS sequence"/>
</dbReference>
<feature type="compositionally biased region" description="Polar residues" evidence="6">
    <location>
        <begin position="1"/>
        <end position="13"/>
    </location>
</feature>